<sequence>MKDNNLFISIYRNCYLRSLIRNNVFKDTIICIPSLEYLNDNHQYLSVFSNDDKLQYNIFIQYTFNNKNSYQQFSHNSNRHLVNDLEWGKHDIIDFGILYDQVHRLSFCIQQDSTISNVDKLPESTIVELNIDTQTHTRFVCSSLEKILLDLPKNLKVLKLSRLFILSSSDSKIQLPNSLVKLQYSGTGTELDRFVIDTPNKILNGPCLKVYSTQDLQWLQDKLWISDILMIQGVHQIPSHVRKIDLCVALDKELVHCLPPRLEWLNVNKIRGPKNQQHVALLLKQHLSKLRHLSLYVYIENQLGKEPLFSESLEYLYLSGGHKEIDGSMFPPKLKILNLGQYNRELKIGSLSNSITNLTLNYYDEPLTSSVLPDQLQSLCLFSFDNTIQANCLPTSLTSLQLNIFSGSFENVGTLDNLRYLKVHTLNQSMVDTLTNVNRIKLSFFNIAPNTSFITNTSITNLYLQNTSYDGSTIADGFLPSSLVRLHLDGFRIQSIDTIPPSCVYLDYNHKNLDLTLIPQSVKNIYFLEPKVLDTFIEYL</sequence>
<name>A0A8J4V966_9MYCE</name>
<dbReference type="Pfam" id="PF05725">
    <property type="entry name" value="FNIP"/>
    <property type="match status" value="1"/>
</dbReference>
<keyword evidence="1" id="KW-0677">Repeat</keyword>
<keyword evidence="3" id="KW-1185">Reference proteome</keyword>
<accession>A0A8J4V966</accession>
<protein>
    <submittedName>
        <fullName evidence="2">Uncharacterized protein</fullName>
    </submittedName>
</protein>
<comment type="caution">
    <text evidence="2">The sequence shown here is derived from an EMBL/GenBank/DDBJ whole genome shotgun (WGS) entry which is preliminary data.</text>
</comment>
<evidence type="ECO:0000313" key="2">
    <source>
        <dbReference type="EMBL" id="KAF2078467.1"/>
    </source>
</evidence>
<evidence type="ECO:0000256" key="1">
    <source>
        <dbReference type="ARBA" id="ARBA00022737"/>
    </source>
</evidence>
<reference evidence="2" key="1">
    <citation type="submission" date="2020-01" db="EMBL/GenBank/DDBJ databases">
        <title>Development of genomics and gene disruption for Polysphondylium violaceum indicates a role for the polyketide synthase stlB in stalk morphogenesis.</title>
        <authorList>
            <person name="Narita B."/>
            <person name="Kawabe Y."/>
            <person name="Kin K."/>
            <person name="Saito T."/>
            <person name="Gibbs R."/>
            <person name="Kuspa A."/>
            <person name="Muzny D."/>
            <person name="Queller D."/>
            <person name="Richards S."/>
            <person name="Strassman J."/>
            <person name="Sucgang R."/>
            <person name="Worley K."/>
            <person name="Schaap P."/>
        </authorList>
    </citation>
    <scope>NUCLEOTIDE SEQUENCE</scope>
    <source>
        <strain evidence="2">QSvi11</strain>
    </source>
</reference>
<dbReference type="OrthoDB" id="10290201at2759"/>
<evidence type="ECO:0000313" key="3">
    <source>
        <dbReference type="Proteomes" id="UP000695562"/>
    </source>
</evidence>
<dbReference type="EMBL" id="AJWJ01000004">
    <property type="protein sequence ID" value="KAF2078467.1"/>
    <property type="molecule type" value="Genomic_DNA"/>
</dbReference>
<dbReference type="PANTHER" id="PTHR32134:SF180">
    <property type="entry name" value="FNIP REPEAT-CONTAINING PROTEIN"/>
    <property type="match status" value="1"/>
</dbReference>
<dbReference type="PANTHER" id="PTHR32134">
    <property type="entry name" value="FNIP REPEAT-CONTAINING PROTEIN"/>
    <property type="match status" value="1"/>
</dbReference>
<dbReference type="Proteomes" id="UP000695562">
    <property type="component" value="Unassembled WGS sequence"/>
</dbReference>
<dbReference type="AlphaFoldDB" id="A0A8J4V966"/>
<organism evidence="2 3">
    <name type="scientific">Polysphondylium violaceum</name>
    <dbReference type="NCBI Taxonomy" id="133409"/>
    <lineage>
        <taxon>Eukaryota</taxon>
        <taxon>Amoebozoa</taxon>
        <taxon>Evosea</taxon>
        <taxon>Eumycetozoa</taxon>
        <taxon>Dictyostelia</taxon>
        <taxon>Dictyosteliales</taxon>
        <taxon>Dictyosteliaceae</taxon>
        <taxon>Polysphondylium</taxon>
    </lineage>
</organism>
<proteinExistence type="predicted"/>
<dbReference type="InterPro" id="IPR051251">
    <property type="entry name" value="STK_FNIP-Repeat"/>
</dbReference>
<gene>
    <name evidence="2" type="ORF">CYY_000217</name>
</gene>
<dbReference type="SUPFAM" id="SSF52058">
    <property type="entry name" value="L domain-like"/>
    <property type="match status" value="1"/>
</dbReference>
<dbReference type="InterPro" id="IPR008615">
    <property type="entry name" value="FNIP"/>
</dbReference>